<dbReference type="PANTHER" id="PTHR14969:SF13">
    <property type="entry name" value="AT30094P"/>
    <property type="match status" value="1"/>
</dbReference>
<accession>A0AAU8UVQ5</accession>
<evidence type="ECO:0000313" key="4">
    <source>
        <dbReference type="EMBL" id="AQX02413.1"/>
    </source>
</evidence>
<dbReference type="InterPro" id="IPR036938">
    <property type="entry name" value="PAP2/HPO_sf"/>
</dbReference>
<evidence type="ECO:0000256" key="2">
    <source>
        <dbReference type="SAM" id="SignalP"/>
    </source>
</evidence>
<feature type="transmembrane region" description="Helical" evidence="1">
    <location>
        <begin position="188"/>
        <end position="206"/>
    </location>
</feature>
<evidence type="ECO:0000313" key="5">
    <source>
        <dbReference type="Proteomes" id="UP000190848"/>
    </source>
</evidence>
<dbReference type="AlphaFoldDB" id="A0AAU8UVQ5"/>
<dbReference type="Gene3D" id="1.20.144.10">
    <property type="entry name" value="Phosphatidic acid phosphatase type 2/haloperoxidase"/>
    <property type="match status" value="1"/>
</dbReference>
<keyword evidence="2" id="KW-0732">Signal</keyword>
<protein>
    <submittedName>
        <fullName evidence="4">PA-phosphatase</fullName>
    </submittedName>
</protein>
<feature type="transmembrane region" description="Helical" evidence="1">
    <location>
        <begin position="164"/>
        <end position="182"/>
    </location>
</feature>
<name>A0AAU8UVQ5_9FLAO</name>
<gene>
    <name evidence="4" type="ORF">BBD32_13580</name>
</gene>
<dbReference type="Pfam" id="PF01569">
    <property type="entry name" value="PAP2"/>
    <property type="match status" value="1"/>
</dbReference>
<keyword evidence="1" id="KW-1133">Transmembrane helix</keyword>
<keyword evidence="1" id="KW-0812">Transmembrane</keyword>
<reference evidence="4 5" key="1">
    <citation type="submission" date="2016-07" db="EMBL/GenBank/DDBJ databases">
        <title>Revisiting the taxonomy of the Elizabethkingia Genus using Whole-Genome Sequencing, Optical Mapping, and MALDI-TOF, along with proposal of three novel Elizabethkingia species: Elizabethkingia bruuniana sp. nov., Elizabethkingia ursingii sp. nov., and Elizabethkingia occulta sp. nov.</title>
        <authorList>
            <person name="Nicholson A.C."/>
        </authorList>
    </citation>
    <scope>NUCLEOTIDE SEQUENCE [LARGE SCALE GENOMIC DNA]</scope>
    <source>
        <strain evidence="4 5">F3201</strain>
    </source>
</reference>
<feature type="transmembrane region" description="Helical" evidence="1">
    <location>
        <begin position="133"/>
        <end position="152"/>
    </location>
</feature>
<sequence length="272" mass="30672">MRNYKLVITVFLMLLSLYSMSQIPDSTKIQNNTDSIRTKLSQSDSLKGIMRDKSYRFTYKKLIIPASLITYGVLTLTSDALEQLNFSTKTEVNEHLPKPSTLDNFTQFLPAAMVYGLNLVSIEGKHNLRDRSIILGTSLAITTAIVTPVKHLVKEERPDQSNNLSFPSGHTAIAFATAHFLFREYKDTNFWIAISGYPIAAFTGIYRMVNNKHWLGDIMAGAGVGILSTELAYWLFPTISSWLQPKNQKNSVTSLYPFYQEKAFGIGLYKSF</sequence>
<proteinExistence type="predicted"/>
<dbReference type="Proteomes" id="UP000190848">
    <property type="component" value="Chromosome"/>
</dbReference>
<dbReference type="InterPro" id="IPR000326">
    <property type="entry name" value="PAP2/HPO"/>
</dbReference>
<dbReference type="SMART" id="SM00014">
    <property type="entry name" value="acidPPc"/>
    <property type="match status" value="1"/>
</dbReference>
<keyword evidence="1" id="KW-0472">Membrane</keyword>
<evidence type="ECO:0000256" key="1">
    <source>
        <dbReference type="SAM" id="Phobius"/>
    </source>
</evidence>
<dbReference type="EMBL" id="CP016374">
    <property type="protein sequence ID" value="AQX02413.1"/>
    <property type="molecule type" value="Genomic_DNA"/>
</dbReference>
<dbReference type="RefSeq" id="WP_078396392.1">
    <property type="nucleotide sequence ID" value="NZ_CP016374.1"/>
</dbReference>
<dbReference type="PANTHER" id="PTHR14969">
    <property type="entry name" value="SPHINGOSINE-1-PHOSPHATE PHOSPHOHYDROLASE"/>
    <property type="match status" value="1"/>
</dbReference>
<feature type="signal peptide" evidence="2">
    <location>
        <begin position="1"/>
        <end position="21"/>
    </location>
</feature>
<feature type="chain" id="PRO_5043975553" evidence="2">
    <location>
        <begin position="22"/>
        <end position="272"/>
    </location>
</feature>
<dbReference type="CDD" id="cd03394">
    <property type="entry name" value="PAP2_like_5"/>
    <property type="match status" value="1"/>
</dbReference>
<evidence type="ECO:0000259" key="3">
    <source>
        <dbReference type="SMART" id="SM00014"/>
    </source>
</evidence>
<feature type="transmembrane region" description="Helical" evidence="1">
    <location>
        <begin position="218"/>
        <end position="236"/>
    </location>
</feature>
<dbReference type="SUPFAM" id="SSF48317">
    <property type="entry name" value="Acid phosphatase/Vanadium-dependent haloperoxidase"/>
    <property type="match status" value="1"/>
</dbReference>
<feature type="domain" description="Phosphatidic acid phosphatase type 2/haloperoxidase" evidence="3">
    <location>
        <begin position="133"/>
        <end position="233"/>
    </location>
</feature>
<organism evidence="4 5">
    <name type="scientific">Elizabethkingia anophelis</name>
    <dbReference type="NCBI Taxonomy" id="1117645"/>
    <lineage>
        <taxon>Bacteria</taxon>
        <taxon>Pseudomonadati</taxon>
        <taxon>Bacteroidota</taxon>
        <taxon>Flavobacteriia</taxon>
        <taxon>Flavobacteriales</taxon>
        <taxon>Weeksellaceae</taxon>
        <taxon>Elizabethkingia</taxon>
    </lineage>
</organism>